<dbReference type="AlphaFoldDB" id="A0A0F3GI59"/>
<keyword evidence="1" id="KW-1133">Transmembrane helix</keyword>
<keyword evidence="1" id="KW-0812">Transmembrane</keyword>
<protein>
    <submittedName>
        <fullName evidence="2">Uncharacterized protein</fullName>
    </submittedName>
</protein>
<accession>A0A0F3GI59</accession>
<reference evidence="2 3" key="1">
    <citation type="submission" date="2015-02" db="EMBL/GenBank/DDBJ databases">
        <title>Single-cell genomics of uncultivated deep-branching MTB reveals a conserved set of magnetosome genes.</title>
        <authorList>
            <person name="Kolinko S."/>
            <person name="Richter M."/>
            <person name="Glockner F.O."/>
            <person name="Brachmann A."/>
            <person name="Schuler D."/>
        </authorList>
    </citation>
    <scope>NUCLEOTIDE SEQUENCE [LARGE SCALE GENOMIC DNA]</scope>
    <source>
        <strain evidence="2">TM-1</strain>
    </source>
</reference>
<keyword evidence="3" id="KW-1185">Reference proteome</keyword>
<organism evidence="2 3">
    <name type="scientific">Candidatus Magnetobacterium bavaricum</name>
    <dbReference type="NCBI Taxonomy" id="29290"/>
    <lineage>
        <taxon>Bacteria</taxon>
        <taxon>Pseudomonadati</taxon>
        <taxon>Nitrospirota</taxon>
        <taxon>Thermodesulfovibrionia</taxon>
        <taxon>Thermodesulfovibrionales</taxon>
        <taxon>Candidatus Magnetobacteriaceae</taxon>
        <taxon>Candidatus Magnetobacterium</taxon>
    </lineage>
</organism>
<feature type="transmembrane region" description="Helical" evidence="1">
    <location>
        <begin position="30"/>
        <end position="47"/>
    </location>
</feature>
<gene>
    <name evidence="2" type="ORF">MBAV_006177</name>
</gene>
<evidence type="ECO:0000313" key="3">
    <source>
        <dbReference type="Proteomes" id="UP000033423"/>
    </source>
</evidence>
<proteinExistence type="predicted"/>
<comment type="caution">
    <text evidence="2">The sequence shown here is derived from an EMBL/GenBank/DDBJ whole genome shotgun (WGS) entry which is preliminary data.</text>
</comment>
<keyword evidence="1" id="KW-0472">Membrane</keyword>
<dbReference type="Proteomes" id="UP000033423">
    <property type="component" value="Unassembled WGS sequence"/>
</dbReference>
<sequence length="50" mass="5343">MVVCPVLGSSIVPAITTAGSSSDTISIAKVTFFKICFLLYVCILFKYHSA</sequence>
<evidence type="ECO:0000256" key="1">
    <source>
        <dbReference type="SAM" id="Phobius"/>
    </source>
</evidence>
<dbReference type="EMBL" id="LACI01002624">
    <property type="protein sequence ID" value="KJU81630.1"/>
    <property type="molecule type" value="Genomic_DNA"/>
</dbReference>
<evidence type="ECO:0000313" key="2">
    <source>
        <dbReference type="EMBL" id="KJU81630.1"/>
    </source>
</evidence>
<name>A0A0F3GI59_9BACT</name>